<dbReference type="EMBL" id="JBHTBW010000052">
    <property type="protein sequence ID" value="MFC7442510.1"/>
    <property type="molecule type" value="Genomic_DNA"/>
</dbReference>
<name>A0ABW2RN41_9BACL</name>
<sequence length="99" mass="11330">MGAFVAKAVERSVQQSLGLMKEGERFACLGQALQEEHRALLENYTGIVAQKTMHWLLFLLSESEDIHMMIDTRLGEVNLGKVKSYRQLHEWLHSDSKTN</sequence>
<evidence type="ECO:0000313" key="1">
    <source>
        <dbReference type="EMBL" id="MFC7442510.1"/>
    </source>
</evidence>
<dbReference type="Proteomes" id="UP001596500">
    <property type="component" value="Unassembled WGS sequence"/>
</dbReference>
<reference evidence="2" key="1">
    <citation type="journal article" date="2019" name="Int. J. Syst. Evol. Microbiol.">
        <title>The Global Catalogue of Microorganisms (GCM) 10K type strain sequencing project: providing services to taxonomists for standard genome sequencing and annotation.</title>
        <authorList>
            <consortium name="The Broad Institute Genomics Platform"/>
            <consortium name="The Broad Institute Genome Sequencing Center for Infectious Disease"/>
            <person name="Wu L."/>
            <person name="Ma J."/>
        </authorList>
    </citation>
    <scope>NUCLEOTIDE SEQUENCE [LARGE SCALE GENOMIC DNA]</scope>
    <source>
        <strain evidence="2">CGMCC 1.12942</strain>
    </source>
</reference>
<protein>
    <submittedName>
        <fullName evidence="1">Uncharacterized protein</fullName>
    </submittedName>
</protein>
<organism evidence="1 2">
    <name type="scientific">Laceyella putida</name>
    <dbReference type="NCBI Taxonomy" id="110101"/>
    <lineage>
        <taxon>Bacteria</taxon>
        <taxon>Bacillati</taxon>
        <taxon>Bacillota</taxon>
        <taxon>Bacilli</taxon>
        <taxon>Bacillales</taxon>
        <taxon>Thermoactinomycetaceae</taxon>
        <taxon>Laceyella</taxon>
    </lineage>
</organism>
<comment type="caution">
    <text evidence="1">The sequence shown here is derived from an EMBL/GenBank/DDBJ whole genome shotgun (WGS) entry which is preliminary data.</text>
</comment>
<proteinExistence type="predicted"/>
<gene>
    <name evidence="1" type="ORF">ACFQNG_15590</name>
</gene>
<keyword evidence="2" id="KW-1185">Reference proteome</keyword>
<accession>A0ABW2RN41</accession>
<dbReference type="RefSeq" id="WP_379883159.1">
    <property type="nucleotide sequence ID" value="NZ_JBHTNJ010000049.1"/>
</dbReference>
<evidence type="ECO:0000313" key="2">
    <source>
        <dbReference type="Proteomes" id="UP001596500"/>
    </source>
</evidence>